<keyword evidence="3" id="KW-1003">Cell membrane</keyword>
<evidence type="ECO:0000256" key="4">
    <source>
        <dbReference type="ARBA" id="ARBA00022692"/>
    </source>
</evidence>
<reference evidence="14 15" key="1">
    <citation type="journal article" date="2011" name="Stand. Genomic Sci.">
        <title>Complete genome sequence of the acetate-degrading sulfate reducer Desulfobacca acetoxidans type strain (ASRB2).</title>
        <authorList>
            <person name="Goker M."/>
            <person name="Teshima H."/>
            <person name="Lapidus A."/>
            <person name="Nolan M."/>
            <person name="Lucas S."/>
            <person name="Hammon N."/>
            <person name="Deshpande S."/>
            <person name="Cheng J.F."/>
            <person name="Tapia R."/>
            <person name="Han C."/>
            <person name="Goodwin L."/>
            <person name="Pitluck S."/>
            <person name="Huntemann M."/>
            <person name="Liolios K."/>
            <person name="Ivanova N."/>
            <person name="Pagani I."/>
            <person name="Mavromatis K."/>
            <person name="Ovchinikova G."/>
            <person name="Pati A."/>
            <person name="Chen A."/>
            <person name="Palaniappan K."/>
            <person name="Land M."/>
            <person name="Hauser L."/>
            <person name="Brambilla E.M."/>
            <person name="Rohde M."/>
            <person name="Spring S."/>
            <person name="Detter J.C."/>
            <person name="Woyke T."/>
            <person name="Bristow J."/>
            <person name="Eisen J.A."/>
            <person name="Markowitz V."/>
            <person name="Hugenholtz P."/>
            <person name="Kyrpides N.C."/>
            <person name="Klenk H.P."/>
        </authorList>
    </citation>
    <scope>NUCLEOTIDE SEQUENCE [LARGE SCALE GENOMIC DNA]</scope>
    <source>
        <strain evidence="15">ATCC 700848 / DSM 11109 / ASRB2</strain>
    </source>
</reference>
<dbReference type="PANTHER" id="PTHR43394">
    <property type="entry name" value="ATP-DEPENDENT PERMEASE MDL1, MITOCHONDRIAL"/>
    <property type="match status" value="1"/>
</dbReference>
<comment type="subcellular location">
    <subcellularLocation>
        <location evidence="1">Cell membrane</location>
        <topology evidence="1">Multi-pass membrane protein</topology>
    </subcellularLocation>
</comment>
<evidence type="ECO:0000256" key="1">
    <source>
        <dbReference type="ARBA" id="ARBA00004651"/>
    </source>
</evidence>
<proteinExistence type="predicted"/>
<dbReference type="Gene3D" id="1.20.1560.10">
    <property type="entry name" value="ABC transporter type 1, transmembrane domain"/>
    <property type="match status" value="1"/>
</dbReference>
<dbReference type="FunFam" id="3.40.50.300:FF:000287">
    <property type="entry name" value="Multidrug ABC transporter ATP-binding protein"/>
    <property type="match status" value="1"/>
</dbReference>
<dbReference type="InterPro" id="IPR003593">
    <property type="entry name" value="AAA+_ATPase"/>
</dbReference>
<keyword evidence="6" id="KW-0067">ATP-binding</keyword>
<dbReference type="InterPro" id="IPR039421">
    <property type="entry name" value="Type_1_exporter"/>
</dbReference>
<feature type="transmembrane region" description="Helical" evidence="11">
    <location>
        <begin position="163"/>
        <end position="181"/>
    </location>
</feature>
<dbReference type="PROSITE" id="PS50893">
    <property type="entry name" value="ABC_TRANSPORTER_2"/>
    <property type="match status" value="1"/>
</dbReference>
<dbReference type="EMBL" id="CP002629">
    <property type="protein sequence ID" value="AEB08822.1"/>
    <property type="molecule type" value="Genomic_DNA"/>
</dbReference>
<dbReference type="SUPFAM" id="SSF52540">
    <property type="entry name" value="P-loop containing nucleoside triphosphate hydrolases"/>
    <property type="match status" value="1"/>
</dbReference>
<evidence type="ECO:0000256" key="8">
    <source>
        <dbReference type="ARBA" id="ARBA00022989"/>
    </source>
</evidence>
<feature type="domain" description="ABC transmembrane type-1" evidence="13">
    <location>
        <begin position="23"/>
        <end position="305"/>
    </location>
</feature>
<feature type="transmembrane region" description="Helical" evidence="11">
    <location>
        <begin position="20"/>
        <end position="43"/>
    </location>
</feature>
<keyword evidence="9" id="KW-0445">Lipid transport</keyword>
<evidence type="ECO:0000256" key="7">
    <source>
        <dbReference type="ARBA" id="ARBA00022967"/>
    </source>
</evidence>
<dbReference type="Pfam" id="PF00005">
    <property type="entry name" value="ABC_tran"/>
    <property type="match status" value="1"/>
</dbReference>
<feature type="transmembrane region" description="Helical" evidence="11">
    <location>
        <begin position="244"/>
        <end position="267"/>
    </location>
</feature>
<feature type="transmembrane region" description="Helical" evidence="11">
    <location>
        <begin position="58"/>
        <end position="76"/>
    </location>
</feature>
<dbReference type="GO" id="GO:0005524">
    <property type="term" value="F:ATP binding"/>
    <property type="evidence" value="ECO:0007669"/>
    <property type="project" value="UniProtKB-KW"/>
</dbReference>
<evidence type="ECO:0000256" key="6">
    <source>
        <dbReference type="ARBA" id="ARBA00022840"/>
    </source>
</evidence>
<dbReference type="Proteomes" id="UP000000483">
    <property type="component" value="Chromosome"/>
</dbReference>
<dbReference type="GO" id="GO:0015421">
    <property type="term" value="F:ABC-type oligopeptide transporter activity"/>
    <property type="evidence" value="ECO:0007669"/>
    <property type="project" value="TreeGrafter"/>
</dbReference>
<dbReference type="GO" id="GO:0034040">
    <property type="term" value="F:ATPase-coupled lipid transmembrane transporter activity"/>
    <property type="evidence" value="ECO:0007669"/>
    <property type="project" value="InterPro"/>
</dbReference>
<keyword evidence="10 11" id="KW-0472">Membrane</keyword>
<protein>
    <submittedName>
        <fullName evidence="14">Lipid A ABC exporter, fused ATPase and inner membrane subunits MsbA</fullName>
        <ecNumber evidence="14">3.6.3.44</ecNumber>
    </submittedName>
</protein>
<dbReference type="InterPro" id="IPR003439">
    <property type="entry name" value="ABC_transporter-like_ATP-bd"/>
</dbReference>
<dbReference type="InterPro" id="IPR017871">
    <property type="entry name" value="ABC_transporter-like_CS"/>
</dbReference>
<dbReference type="OrthoDB" id="9772049at2"/>
<dbReference type="PROSITE" id="PS50929">
    <property type="entry name" value="ABC_TM1F"/>
    <property type="match status" value="1"/>
</dbReference>
<dbReference type="InterPro" id="IPR027417">
    <property type="entry name" value="P-loop_NTPase"/>
</dbReference>
<dbReference type="InterPro" id="IPR011527">
    <property type="entry name" value="ABC1_TM_dom"/>
</dbReference>
<dbReference type="GO" id="GO:0005886">
    <property type="term" value="C:plasma membrane"/>
    <property type="evidence" value="ECO:0007669"/>
    <property type="project" value="UniProtKB-SubCell"/>
</dbReference>
<evidence type="ECO:0000256" key="10">
    <source>
        <dbReference type="ARBA" id="ARBA00023136"/>
    </source>
</evidence>
<keyword evidence="7" id="KW-1278">Translocase</keyword>
<evidence type="ECO:0000313" key="14">
    <source>
        <dbReference type="EMBL" id="AEB08822.1"/>
    </source>
</evidence>
<evidence type="ECO:0000256" key="2">
    <source>
        <dbReference type="ARBA" id="ARBA00022448"/>
    </source>
</evidence>
<sequence>MSQFRQLYFRLLQQVKPFWWRLLIAMLAMLGVSGITALIAFLIKPAMDDIFFGKRLDMVIWLSGGVIILYFLKGLFSYTHEYLMSYVGGMIITNLRDALYRQYMALPQLFFDRTATGLLVSRVTFDVNLLQSSVSRVVTNFLKDVFTIIGLVGVIFYREWRLALIAMIVFPAAVLPIIKFGRRLRRISTSSQVSMSRLNTHLQETLVGSNIVKAFGREDYEIERFYQENLKFFRLLMKNVSTKAISSPVMELLGGFGIAAIMAYGGYQVIQGTSTPGTFFSFLAALLMLYQPIKSLSNINNSLQEGMAAARRVYEILDLEPEIRDRPNAVTLPPIAREIRFAQVDFTYEDRLALQNINLTVKKGEVVALVGPSGAGKTTLVNLVPRFYEVTRGAITIDNHDIREVTLRSLRGQIGVVTQQTFLFNDTVRNNIAYGRPEAGEAEIIQAAQAAFAWDFIQNLPQRLDTIIGEQGVMLSGGERQRVAIARALLKDPPILILDEATSALDSEAEREVQKALDNLIQGRTTLVIAHRLSTIRDADRIVVLDNGRIVEAGRHAELLAKGGVYAKLYFLQFGSEEEEPATGVPELQASGLV</sequence>
<dbReference type="Gene3D" id="3.40.50.300">
    <property type="entry name" value="P-loop containing nucleotide triphosphate hydrolases"/>
    <property type="match status" value="1"/>
</dbReference>
<dbReference type="EC" id="3.6.3.44" evidence="14"/>
<keyword evidence="15" id="KW-1185">Reference proteome</keyword>
<name>F2NC27_DESAR</name>
<dbReference type="NCBIfam" id="TIGR02203">
    <property type="entry name" value="MsbA_lipidA"/>
    <property type="match status" value="1"/>
</dbReference>
<dbReference type="AlphaFoldDB" id="F2NC27"/>
<keyword evidence="2" id="KW-0813">Transport</keyword>
<dbReference type="SMART" id="SM00382">
    <property type="entry name" value="AAA"/>
    <property type="match status" value="1"/>
</dbReference>
<evidence type="ECO:0000259" key="13">
    <source>
        <dbReference type="PROSITE" id="PS50929"/>
    </source>
</evidence>
<dbReference type="Pfam" id="PF00664">
    <property type="entry name" value="ABC_membrane"/>
    <property type="match status" value="1"/>
</dbReference>
<dbReference type="SUPFAM" id="SSF90123">
    <property type="entry name" value="ABC transporter transmembrane region"/>
    <property type="match status" value="1"/>
</dbReference>
<dbReference type="HOGENOM" id="CLU_000604_84_3_7"/>
<dbReference type="GO" id="GO:0016887">
    <property type="term" value="F:ATP hydrolysis activity"/>
    <property type="evidence" value="ECO:0007669"/>
    <property type="project" value="InterPro"/>
</dbReference>
<feature type="domain" description="ABC transporter" evidence="12">
    <location>
        <begin position="339"/>
        <end position="572"/>
    </location>
</feature>
<keyword evidence="8 11" id="KW-1133">Transmembrane helix</keyword>
<dbReference type="KEGG" id="dao:Desac_0952"/>
<keyword evidence="5" id="KW-0547">Nucleotide-binding</keyword>
<dbReference type="InterPro" id="IPR036640">
    <property type="entry name" value="ABC1_TM_sf"/>
</dbReference>
<dbReference type="PANTHER" id="PTHR43394:SF1">
    <property type="entry name" value="ATP-BINDING CASSETTE SUB-FAMILY B MEMBER 10, MITOCHONDRIAL"/>
    <property type="match status" value="1"/>
</dbReference>
<organism evidence="14 15">
    <name type="scientific">Desulfobacca acetoxidans (strain ATCC 700848 / DSM 11109 / ASRB2)</name>
    <dbReference type="NCBI Taxonomy" id="880072"/>
    <lineage>
        <taxon>Bacteria</taxon>
        <taxon>Pseudomonadati</taxon>
        <taxon>Thermodesulfobacteriota</taxon>
        <taxon>Desulfobaccia</taxon>
        <taxon>Desulfobaccales</taxon>
        <taxon>Desulfobaccaceae</taxon>
        <taxon>Desulfobacca</taxon>
    </lineage>
</organism>
<dbReference type="eggNOG" id="COG1132">
    <property type="taxonomic scope" value="Bacteria"/>
</dbReference>
<evidence type="ECO:0000256" key="9">
    <source>
        <dbReference type="ARBA" id="ARBA00023055"/>
    </source>
</evidence>
<keyword evidence="14" id="KW-0378">Hydrolase</keyword>
<evidence type="ECO:0000259" key="12">
    <source>
        <dbReference type="PROSITE" id="PS50893"/>
    </source>
</evidence>
<gene>
    <name evidence="14" type="ordered locus">Desac_0952</name>
</gene>
<reference evidence="15" key="2">
    <citation type="submission" date="2011-03" db="EMBL/GenBank/DDBJ databases">
        <title>The complete genome of Desulfobacca acetoxidans DSM 11109.</title>
        <authorList>
            <consortium name="US DOE Joint Genome Institute (JGI-PGF)"/>
            <person name="Lucas S."/>
            <person name="Copeland A."/>
            <person name="Lapidus A."/>
            <person name="Bruce D."/>
            <person name="Goodwin L."/>
            <person name="Pitluck S."/>
            <person name="Peters L."/>
            <person name="Kyrpides N."/>
            <person name="Mavromatis K."/>
            <person name="Ivanova N."/>
            <person name="Ovchinnikova G."/>
            <person name="Teshima H."/>
            <person name="Detter J.C."/>
            <person name="Han C."/>
            <person name="Land M."/>
            <person name="Hauser L."/>
            <person name="Markowitz V."/>
            <person name="Cheng J.-F."/>
            <person name="Hugenholtz P."/>
            <person name="Woyke T."/>
            <person name="Wu D."/>
            <person name="Spring S."/>
            <person name="Schueler E."/>
            <person name="Brambilla E."/>
            <person name="Klenk H.-P."/>
            <person name="Eisen J.A."/>
        </authorList>
    </citation>
    <scope>NUCLEOTIDE SEQUENCE [LARGE SCALE GENOMIC DNA]</scope>
    <source>
        <strain evidence="15">ATCC 700848 / DSM 11109 / ASRB2</strain>
    </source>
</reference>
<keyword evidence="4 11" id="KW-0812">Transmembrane</keyword>
<dbReference type="CDD" id="cd18552">
    <property type="entry name" value="ABC_6TM_MsbA_like"/>
    <property type="match status" value="1"/>
</dbReference>
<dbReference type="PROSITE" id="PS00211">
    <property type="entry name" value="ABC_TRANSPORTER_1"/>
    <property type="match status" value="1"/>
</dbReference>
<accession>F2NC27</accession>
<evidence type="ECO:0000313" key="15">
    <source>
        <dbReference type="Proteomes" id="UP000000483"/>
    </source>
</evidence>
<dbReference type="STRING" id="880072.Desac_0952"/>
<dbReference type="InterPro" id="IPR011917">
    <property type="entry name" value="ABC_transpr_lipidA"/>
</dbReference>
<evidence type="ECO:0000256" key="3">
    <source>
        <dbReference type="ARBA" id="ARBA00022475"/>
    </source>
</evidence>
<evidence type="ECO:0000256" key="11">
    <source>
        <dbReference type="SAM" id="Phobius"/>
    </source>
</evidence>
<dbReference type="RefSeq" id="WP_013705935.1">
    <property type="nucleotide sequence ID" value="NC_015388.1"/>
</dbReference>
<evidence type="ECO:0000256" key="5">
    <source>
        <dbReference type="ARBA" id="ARBA00022741"/>
    </source>
</evidence>
<feature type="transmembrane region" description="Helical" evidence="11">
    <location>
        <begin position="141"/>
        <end position="157"/>
    </location>
</feature>